<keyword evidence="11" id="KW-1185">Reference proteome</keyword>
<dbReference type="CDD" id="cd08553">
    <property type="entry name" value="PIN_Fcf1-like"/>
    <property type="match status" value="1"/>
</dbReference>
<dbReference type="STRING" id="90262.A0A1X2IPW8"/>
<comment type="function">
    <text evidence="5">Involved in rRNA-processing and ribosome biogenesis.</text>
</comment>
<evidence type="ECO:0000256" key="7">
    <source>
        <dbReference type="ARBA" id="ARBA00076388"/>
    </source>
</evidence>
<comment type="similarity">
    <text evidence="6">Belongs to the UTP23/FCF1 family. UTP23 subfamily.</text>
</comment>
<dbReference type="OrthoDB" id="25675at2759"/>
<reference evidence="10 11" key="1">
    <citation type="submission" date="2016-07" db="EMBL/GenBank/DDBJ databases">
        <title>Pervasive Adenine N6-methylation of Active Genes in Fungi.</title>
        <authorList>
            <consortium name="DOE Joint Genome Institute"/>
            <person name="Mondo S.J."/>
            <person name="Dannebaum R.O."/>
            <person name="Kuo R.C."/>
            <person name="Labutti K."/>
            <person name="Haridas S."/>
            <person name="Kuo A."/>
            <person name="Salamov A."/>
            <person name="Ahrendt S.R."/>
            <person name="Lipzen A."/>
            <person name="Sullivan W."/>
            <person name="Andreopoulos W.B."/>
            <person name="Clum A."/>
            <person name="Lindquist E."/>
            <person name="Daum C."/>
            <person name="Ramamoorthy G.K."/>
            <person name="Gryganskyi A."/>
            <person name="Culley D."/>
            <person name="Magnuson J.K."/>
            <person name="James T.Y."/>
            <person name="O'Malley M.A."/>
            <person name="Stajich J.E."/>
            <person name="Spatafora J.W."/>
            <person name="Visel A."/>
            <person name="Grigoriev I.V."/>
        </authorList>
    </citation>
    <scope>NUCLEOTIDE SEQUENCE [LARGE SCALE GENOMIC DNA]</scope>
    <source>
        <strain evidence="10 11">NRRL 1336</strain>
    </source>
</reference>
<dbReference type="PANTHER" id="PTHR12416">
    <property type="entry name" value="RRNA-PROCESSING PROTEIN UTP23 HOMOLOG"/>
    <property type="match status" value="1"/>
</dbReference>
<proteinExistence type="inferred from homology"/>
<dbReference type="InterPro" id="IPR006984">
    <property type="entry name" value="Fcf1/UTP23"/>
</dbReference>
<dbReference type="FunFam" id="3.40.50.1010:FF:000006">
    <property type="entry name" value="rRNA-processing protein UTP23 homolog"/>
    <property type="match status" value="1"/>
</dbReference>
<organism evidence="10 11">
    <name type="scientific">Absidia repens</name>
    <dbReference type="NCBI Taxonomy" id="90262"/>
    <lineage>
        <taxon>Eukaryota</taxon>
        <taxon>Fungi</taxon>
        <taxon>Fungi incertae sedis</taxon>
        <taxon>Mucoromycota</taxon>
        <taxon>Mucoromycotina</taxon>
        <taxon>Mucoromycetes</taxon>
        <taxon>Mucorales</taxon>
        <taxon>Cunninghamellaceae</taxon>
        <taxon>Absidia</taxon>
    </lineage>
</organism>
<evidence type="ECO:0000313" key="10">
    <source>
        <dbReference type="EMBL" id="ORZ20329.1"/>
    </source>
</evidence>
<dbReference type="AlphaFoldDB" id="A0A1X2IPW8"/>
<feature type="compositionally biased region" description="Low complexity" evidence="8">
    <location>
        <begin position="170"/>
        <end position="181"/>
    </location>
</feature>
<dbReference type="Proteomes" id="UP000193560">
    <property type="component" value="Unassembled WGS sequence"/>
</dbReference>
<dbReference type="Pfam" id="PF04900">
    <property type="entry name" value="Fcf1"/>
    <property type="match status" value="1"/>
</dbReference>
<evidence type="ECO:0000256" key="8">
    <source>
        <dbReference type="SAM" id="MobiDB-lite"/>
    </source>
</evidence>
<evidence type="ECO:0000313" key="11">
    <source>
        <dbReference type="Proteomes" id="UP000193560"/>
    </source>
</evidence>
<dbReference type="SUPFAM" id="SSF88723">
    <property type="entry name" value="PIN domain-like"/>
    <property type="match status" value="1"/>
</dbReference>
<evidence type="ECO:0000259" key="9">
    <source>
        <dbReference type="Pfam" id="PF24779"/>
    </source>
</evidence>
<feature type="region of interest" description="Disordered" evidence="8">
    <location>
        <begin position="164"/>
        <end position="202"/>
    </location>
</feature>
<evidence type="ECO:0000256" key="4">
    <source>
        <dbReference type="ARBA" id="ARBA00023242"/>
    </source>
</evidence>
<evidence type="ECO:0000256" key="3">
    <source>
        <dbReference type="ARBA" id="ARBA00022552"/>
    </source>
</evidence>
<keyword evidence="3" id="KW-0698">rRNA processing</keyword>
<evidence type="ECO:0000256" key="6">
    <source>
        <dbReference type="ARBA" id="ARBA00038503"/>
    </source>
</evidence>
<dbReference type="EMBL" id="MCGE01000006">
    <property type="protein sequence ID" value="ORZ20329.1"/>
    <property type="molecule type" value="Genomic_DNA"/>
</dbReference>
<comment type="subcellular location">
    <subcellularLocation>
        <location evidence="1">Nucleus</location>
        <location evidence="1">Nucleolus</location>
    </subcellularLocation>
</comment>
<evidence type="ECO:0000256" key="1">
    <source>
        <dbReference type="ARBA" id="ARBA00004604"/>
    </source>
</evidence>
<keyword evidence="2" id="KW-0690">Ribosome biogenesis</keyword>
<accession>A0A1X2IPW8</accession>
<dbReference type="Pfam" id="PF24779">
    <property type="entry name" value="UTP23_sensor"/>
    <property type="match status" value="1"/>
</dbReference>
<dbReference type="InterPro" id="IPR057776">
    <property type="entry name" value="UTP23_sensor"/>
</dbReference>
<dbReference type="Gene3D" id="3.40.50.1010">
    <property type="entry name" value="5'-nuclease"/>
    <property type="match status" value="1"/>
</dbReference>
<dbReference type="GO" id="GO:0006364">
    <property type="term" value="P:rRNA processing"/>
    <property type="evidence" value="ECO:0007669"/>
    <property type="project" value="UniProtKB-KW"/>
</dbReference>
<name>A0A1X2IPW8_9FUNG</name>
<keyword evidence="4" id="KW-0539">Nucleus</keyword>
<dbReference type="GO" id="GO:0032040">
    <property type="term" value="C:small-subunit processome"/>
    <property type="evidence" value="ECO:0007669"/>
    <property type="project" value="InterPro"/>
</dbReference>
<feature type="non-terminal residue" evidence="10">
    <location>
        <position position="202"/>
    </location>
</feature>
<sequence length="202" mass="22098">MRAKTSRLYKKAMHSYGIGFGFRAPYQILLDSSFIKLATEQRLSLQEDLQMLLSSPTRPLVTACVVNEIHKQGDHRAASVAKTFESRKCKHHHPVSSAQCLMDLLGSDNANNYCIATQNNVIRKHIRDMPGVPVLKVQKGMIILESLSTATKDAIQKIAKMIQPPPSSNATTAAAAAAAATGPAHKKRKVKGVNPLSMKKKK</sequence>
<feature type="domain" description="UTP23 sensor motif region" evidence="9">
    <location>
        <begin position="186"/>
        <end position="202"/>
    </location>
</feature>
<protein>
    <recommendedName>
        <fullName evidence="7">U three protein 23</fullName>
    </recommendedName>
</protein>
<dbReference type="InterPro" id="IPR029060">
    <property type="entry name" value="PIN-like_dom_sf"/>
</dbReference>
<evidence type="ECO:0000256" key="5">
    <source>
        <dbReference type="ARBA" id="ARBA00037300"/>
    </source>
</evidence>
<comment type="caution">
    <text evidence="10">The sequence shown here is derived from an EMBL/GenBank/DDBJ whole genome shotgun (WGS) entry which is preliminary data.</text>
</comment>
<gene>
    <name evidence="10" type="ORF">BCR42DRAFT_304224</name>
</gene>
<evidence type="ECO:0000256" key="2">
    <source>
        <dbReference type="ARBA" id="ARBA00022517"/>
    </source>
</evidence>